<protein>
    <submittedName>
        <fullName evidence="5">Uncharacterized protein LOC105177311</fullName>
    </submittedName>
</protein>
<dbReference type="PANTHER" id="PTHR46869">
    <property type="entry name" value="C2H2-LIKE ZINC FINGER PROTEIN"/>
    <property type="match status" value="1"/>
</dbReference>
<proteinExistence type="predicted"/>
<reference evidence="5" key="1">
    <citation type="submission" date="2025-08" db="UniProtKB">
        <authorList>
            <consortium name="RefSeq"/>
        </authorList>
    </citation>
    <scope>IDENTIFICATION</scope>
</reference>
<keyword evidence="4" id="KW-1185">Reference proteome</keyword>
<dbReference type="SUPFAM" id="SSF57667">
    <property type="entry name" value="beta-beta-alpha zinc fingers"/>
    <property type="match status" value="1"/>
</dbReference>
<sequence>MGEVQGQRYVCKICSKSCVSGKSLGGHMRVHLALISASKKAAKKRAEIKVEFEGGEDDDDGSFQLKKSSKNQSNSALPDEEQIKNCDGAMDLGDGDQNSSYELRENPKKSWRISDSKTGVSKIRAACKECGKEFPSLRALSGHMRSHSIKNRKLHQCKECGKGFDSMRAMFGHMKTHSKRSRVPDESADSLSELENLCPIRRKRSRIGYKSTSNPSLSSLNASTSAVSEAGEVEEVAKCLMMLSRGVKVWRKSDLVAESSDDDSVYFGAESSCKREKFYENDGDFGCDGAKKMKMSLSTGKLDYCVPCSTNAFAERNVSEFDDLDSRWSAEDEMKVDFEVSDETKVDLKVSDDGKPSVHKLVKLEDLNEFAVGLEYAGDSRSSDSTRFAESHNDLLGAAGMNGAGSEFFKFDSSKKGSSSVDQSGLSKYCSENEADDLETLKDFVEKRRTCDKFFHPLCELGGHSARHKLQGNSSSMPKTPSLLSITVADSKLDQLECSDNQLEQESASTGIVSLESSKSKEHECPICFKVFPSGQALGGHKRAHCTGSNESKTNETTTVNQEVAEVRDLLDLNFPVTADEGTKSDVGLNLWWAERSHEHEALVLTN</sequence>
<evidence type="ECO:0000259" key="3">
    <source>
        <dbReference type="PROSITE" id="PS50157"/>
    </source>
</evidence>
<dbReference type="Gramene" id="SIN_1008063.t">
    <property type="protein sequence ID" value="SIN_1008063.t.cds1"/>
    <property type="gene ID" value="SIN_1008063"/>
</dbReference>
<feature type="domain" description="C2H2-type" evidence="3">
    <location>
        <begin position="155"/>
        <end position="182"/>
    </location>
</feature>
<feature type="compositionally biased region" description="Basic and acidic residues" evidence="2">
    <location>
        <begin position="102"/>
        <end position="115"/>
    </location>
</feature>
<dbReference type="KEGG" id="sind:105177311"/>
<evidence type="ECO:0000313" key="5">
    <source>
        <dbReference type="RefSeq" id="XP_020554652.1"/>
    </source>
</evidence>
<dbReference type="PROSITE" id="PS00028">
    <property type="entry name" value="ZINC_FINGER_C2H2_1"/>
    <property type="match status" value="4"/>
</dbReference>
<evidence type="ECO:0000256" key="1">
    <source>
        <dbReference type="PROSITE-ProRule" id="PRU00042"/>
    </source>
</evidence>
<evidence type="ECO:0000256" key="2">
    <source>
        <dbReference type="SAM" id="MobiDB-lite"/>
    </source>
</evidence>
<feature type="domain" description="C2H2-type" evidence="3">
    <location>
        <begin position="9"/>
        <end position="31"/>
    </location>
</feature>
<keyword evidence="1" id="KW-0863">Zinc-finger</keyword>
<keyword evidence="1" id="KW-0479">Metal-binding</keyword>
<accession>A0A8M8V7V5</accession>
<keyword evidence="1" id="KW-0862">Zinc</keyword>
<dbReference type="PROSITE" id="PS50157">
    <property type="entry name" value="ZINC_FINGER_C2H2_2"/>
    <property type="match status" value="4"/>
</dbReference>
<feature type="domain" description="C2H2-type" evidence="3">
    <location>
        <begin position="523"/>
        <end position="545"/>
    </location>
</feature>
<dbReference type="Gene3D" id="3.30.160.60">
    <property type="entry name" value="Classic Zinc Finger"/>
    <property type="match status" value="1"/>
</dbReference>
<dbReference type="InterPro" id="IPR013087">
    <property type="entry name" value="Znf_C2H2_type"/>
</dbReference>
<dbReference type="GO" id="GO:0008270">
    <property type="term" value="F:zinc ion binding"/>
    <property type="evidence" value="ECO:0007669"/>
    <property type="project" value="UniProtKB-KW"/>
</dbReference>
<feature type="domain" description="C2H2-type" evidence="3">
    <location>
        <begin position="125"/>
        <end position="152"/>
    </location>
</feature>
<dbReference type="SMART" id="SM00355">
    <property type="entry name" value="ZnF_C2H2"/>
    <property type="match status" value="4"/>
</dbReference>
<dbReference type="InterPro" id="IPR036236">
    <property type="entry name" value="Znf_C2H2_sf"/>
</dbReference>
<dbReference type="Proteomes" id="UP000504604">
    <property type="component" value="Linkage group LG15"/>
</dbReference>
<evidence type="ECO:0000313" key="4">
    <source>
        <dbReference type="Proteomes" id="UP000504604"/>
    </source>
</evidence>
<dbReference type="RefSeq" id="XP_020554652.1">
    <property type="nucleotide sequence ID" value="XM_020698993.1"/>
</dbReference>
<dbReference type="Pfam" id="PF13912">
    <property type="entry name" value="zf-C2H2_6"/>
    <property type="match status" value="4"/>
</dbReference>
<dbReference type="GeneID" id="105177311"/>
<name>A0A8M8V7V5_SESIN</name>
<feature type="region of interest" description="Disordered" evidence="2">
    <location>
        <begin position="52"/>
        <end position="115"/>
    </location>
</feature>
<gene>
    <name evidence="5" type="primary">LOC105177311</name>
</gene>
<dbReference type="AlphaFoldDB" id="A0A8M8V7V5"/>
<feature type="compositionally biased region" description="Low complexity" evidence="2">
    <location>
        <begin position="62"/>
        <end position="75"/>
    </location>
</feature>
<dbReference type="OrthoDB" id="6077919at2759"/>
<dbReference type="PANTHER" id="PTHR46869:SF6">
    <property type="entry name" value="C2H2-TYPE DOMAIN-CONTAINING PROTEIN"/>
    <property type="match status" value="1"/>
</dbReference>
<organism evidence="4 5">
    <name type="scientific">Sesamum indicum</name>
    <name type="common">Oriental sesame</name>
    <name type="synonym">Sesamum orientale</name>
    <dbReference type="NCBI Taxonomy" id="4182"/>
    <lineage>
        <taxon>Eukaryota</taxon>
        <taxon>Viridiplantae</taxon>
        <taxon>Streptophyta</taxon>
        <taxon>Embryophyta</taxon>
        <taxon>Tracheophyta</taxon>
        <taxon>Spermatophyta</taxon>
        <taxon>Magnoliopsida</taxon>
        <taxon>eudicotyledons</taxon>
        <taxon>Gunneridae</taxon>
        <taxon>Pentapetalae</taxon>
        <taxon>asterids</taxon>
        <taxon>lamiids</taxon>
        <taxon>Lamiales</taxon>
        <taxon>Pedaliaceae</taxon>
        <taxon>Sesamum</taxon>
    </lineage>
</organism>